<keyword evidence="1" id="KW-0812">Transmembrane</keyword>
<evidence type="ECO:0000313" key="3">
    <source>
        <dbReference type="Proteomes" id="UP000275836"/>
    </source>
</evidence>
<dbReference type="Pfam" id="PF04304">
    <property type="entry name" value="DUF454"/>
    <property type="match status" value="1"/>
</dbReference>
<dbReference type="OrthoDB" id="5690292at2"/>
<protein>
    <submittedName>
        <fullName evidence="2">DUF454 domain-containing protein</fullName>
    </submittedName>
</protein>
<evidence type="ECO:0000313" key="2">
    <source>
        <dbReference type="EMBL" id="RRG18145.1"/>
    </source>
</evidence>
<feature type="transmembrane region" description="Helical" evidence="1">
    <location>
        <begin position="6"/>
        <end position="39"/>
    </location>
</feature>
<dbReference type="EMBL" id="RHGY01000003">
    <property type="protein sequence ID" value="RRG18145.1"/>
    <property type="molecule type" value="Genomic_DNA"/>
</dbReference>
<dbReference type="RefSeq" id="WP_124943139.1">
    <property type="nucleotide sequence ID" value="NZ_RHGY01000003.1"/>
</dbReference>
<comment type="caution">
    <text evidence="2">The sequence shown here is derived from an EMBL/GenBank/DDBJ whole genome shotgun (WGS) entry which is preliminary data.</text>
</comment>
<sequence length="140" mass="16304">MRYLYILLGLILFSIGTVAIWIPGLPTTGFYFFAAFCWARSSPRLHAWLIQNKYYQRYVEEGVYQRKLSQKQRLAIYAMSAGFMAIPFFTVGKLWLQLTLIGCSAAQIISMEAFYRGYWFKSWFKGHQAAPQLEETVESE</sequence>
<dbReference type="PANTHER" id="PTHR35813">
    <property type="entry name" value="INNER MEMBRANE PROTEIN YBAN"/>
    <property type="match status" value="1"/>
</dbReference>
<dbReference type="GO" id="GO:0005886">
    <property type="term" value="C:plasma membrane"/>
    <property type="evidence" value="ECO:0007669"/>
    <property type="project" value="TreeGrafter"/>
</dbReference>
<name>A0A3P2RFB3_WEIVI</name>
<accession>A0A3P2RFB3</accession>
<organism evidence="2 3">
    <name type="scientific">Weissella viridescens</name>
    <name type="common">Lactobacillus viridescens</name>
    <dbReference type="NCBI Taxonomy" id="1629"/>
    <lineage>
        <taxon>Bacteria</taxon>
        <taxon>Bacillati</taxon>
        <taxon>Bacillota</taxon>
        <taxon>Bacilli</taxon>
        <taxon>Lactobacillales</taxon>
        <taxon>Lactobacillaceae</taxon>
        <taxon>Weissella</taxon>
    </lineage>
</organism>
<dbReference type="Proteomes" id="UP000275836">
    <property type="component" value="Unassembled WGS sequence"/>
</dbReference>
<dbReference type="InterPro" id="IPR007401">
    <property type="entry name" value="DUF454"/>
</dbReference>
<reference evidence="2 3" key="1">
    <citation type="submission" date="2018-10" db="EMBL/GenBank/DDBJ databases">
        <title>Draft genome sequence of Weissella viridescens UCO-SMC3.</title>
        <authorList>
            <person name="Garcia-Cancino A."/>
            <person name="Espinoza-Monje M."/>
            <person name="Albarracin L."/>
            <person name="Garcia-Castillo V."/>
            <person name="Campos-Martin J."/>
            <person name="Nakano Y."/>
            <person name="Guitierrez-Zamorano C."/>
            <person name="Ikeda-Ohtsubo W."/>
            <person name="Morita H."/>
            <person name="Kitazawa H."/>
            <person name="Villena J."/>
        </authorList>
    </citation>
    <scope>NUCLEOTIDE SEQUENCE [LARGE SCALE GENOMIC DNA]</scope>
    <source>
        <strain evidence="2 3">UCO-SMC3</strain>
    </source>
</reference>
<keyword evidence="1" id="KW-1133">Transmembrane helix</keyword>
<dbReference type="AlphaFoldDB" id="A0A3P2RFB3"/>
<keyword evidence="1" id="KW-0472">Membrane</keyword>
<gene>
    <name evidence="2" type="ORF">D3P96_04270</name>
</gene>
<evidence type="ECO:0000256" key="1">
    <source>
        <dbReference type="SAM" id="Phobius"/>
    </source>
</evidence>
<dbReference type="PANTHER" id="PTHR35813:SF1">
    <property type="entry name" value="INNER MEMBRANE PROTEIN YBAN"/>
    <property type="match status" value="1"/>
</dbReference>
<feature type="transmembrane region" description="Helical" evidence="1">
    <location>
        <begin position="74"/>
        <end position="92"/>
    </location>
</feature>
<proteinExistence type="predicted"/>